<accession>A0AA87LTU9</accession>
<name>A0AA87LTU9_9BACL</name>
<reference evidence="1 2" key="1">
    <citation type="journal article" date="2012" name="J. Bacteriol.">
        <title>Genome Sequence of the Antarctic Psychrophile Bacterium Planococcus antarcticus DSM 14505.</title>
        <authorList>
            <person name="Margolles A."/>
            <person name="Gueimonde M."/>
            <person name="Sanchez B."/>
        </authorList>
    </citation>
    <scope>NUCLEOTIDE SEQUENCE [LARGE SCALE GENOMIC DNA]</scope>
    <source>
        <strain evidence="1 2">DSM 14505</strain>
    </source>
</reference>
<dbReference type="AlphaFoldDB" id="A0AA87LTU9"/>
<organism evidence="1 2">
    <name type="scientific">Planococcus antarcticus DSM 14505</name>
    <dbReference type="NCBI Taxonomy" id="1185653"/>
    <lineage>
        <taxon>Bacteria</taxon>
        <taxon>Bacillati</taxon>
        <taxon>Bacillota</taxon>
        <taxon>Bacilli</taxon>
        <taxon>Bacillales</taxon>
        <taxon>Caryophanaceae</taxon>
        <taxon>Planococcus</taxon>
    </lineage>
</organism>
<evidence type="ECO:0000313" key="1">
    <source>
        <dbReference type="EMBL" id="EIM05700.1"/>
    </source>
</evidence>
<sequence>MFTGARHKCPPICGWPVTVPVSDSNALQFVADTGTCSQAMILRDFSYKSAPLLTLQNDSFSQAKSESANTFSRKEMPICLPGLDTNVLQFVAGPFSSLGRTQMFLNLW</sequence>
<comment type="caution">
    <text evidence="1">The sequence shown here is derived from an EMBL/GenBank/DDBJ whole genome shotgun (WGS) entry which is preliminary data.</text>
</comment>
<dbReference type="EMBL" id="AJYB01000055">
    <property type="protein sequence ID" value="EIM05700.1"/>
    <property type="molecule type" value="Genomic_DNA"/>
</dbReference>
<evidence type="ECO:0000313" key="2">
    <source>
        <dbReference type="Proteomes" id="UP000004725"/>
    </source>
</evidence>
<protein>
    <submittedName>
        <fullName evidence="1">Uncharacterized protein</fullName>
    </submittedName>
</protein>
<dbReference type="Proteomes" id="UP000004725">
    <property type="component" value="Unassembled WGS sequence"/>
</dbReference>
<gene>
    <name evidence="1" type="ORF">A1A1_14734</name>
</gene>
<proteinExistence type="predicted"/>
<feature type="non-terminal residue" evidence="1">
    <location>
        <position position="108"/>
    </location>
</feature>